<keyword evidence="1" id="KW-0472">Membrane</keyword>
<proteinExistence type="predicted"/>
<keyword evidence="1" id="KW-1133">Transmembrane helix</keyword>
<feature type="transmembrane region" description="Helical" evidence="1">
    <location>
        <begin position="6"/>
        <end position="28"/>
    </location>
</feature>
<dbReference type="EMBL" id="CP022115">
    <property type="protein sequence ID" value="ASJ24070.1"/>
    <property type="molecule type" value="Genomic_DNA"/>
</dbReference>
<accession>A0A248LH25</accession>
<name>A0A248LH25_9NEIS</name>
<reference evidence="3" key="1">
    <citation type="submission" date="2017-06" db="EMBL/GenBank/DDBJ databases">
        <title>Whole genome sequence of Laribacter hongkongensis LHGZ1.</title>
        <authorList>
            <person name="Chen D."/>
            <person name="Wu H."/>
            <person name="Chen J."/>
        </authorList>
    </citation>
    <scope>NUCLEOTIDE SEQUENCE [LARGE SCALE GENOMIC DNA]</scope>
    <source>
        <strain evidence="3">LHGZ1</strain>
    </source>
</reference>
<keyword evidence="1" id="KW-0812">Transmembrane</keyword>
<evidence type="ECO:0000256" key="1">
    <source>
        <dbReference type="SAM" id="Phobius"/>
    </source>
</evidence>
<dbReference type="Proteomes" id="UP000197424">
    <property type="component" value="Chromosome"/>
</dbReference>
<protein>
    <submittedName>
        <fullName evidence="2">Uncharacterized protein</fullName>
    </submittedName>
</protein>
<evidence type="ECO:0000313" key="3">
    <source>
        <dbReference type="Proteomes" id="UP000197424"/>
    </source>
</evidence>
<dbReference type="AlphaFoldDB" id="A0A248LH25"/>
<sequence length="40" mass="4978">MYAFVFFELLCCFFICFYFGLMFLLLFWENVLTCFMIFGF</sequence>
<gene>
    <name evidence="2" type="ORF">LHGZ1_1239</name>
</gene>
<evidence type="ECO:0000313" key="2">
    <source>
        <dbReference type="EMBL" id="ASJ24070.1"/>
    </source>
</evidence>
<organism evidence="2 3">
    <name type="scientific">Laribacter hongkongensis</name>
    <dbReference type="NCBI Taxonomy" id="168471"/>
    <lineage>
        <taxon>Bacteria</taxon>
        <taxon>Pseudomonadati</taxon>
        <taxon>Pseudomonadota</taxon>
        <taxon>Betaproteobacteria</taxon>
        <taxon>Neisseriales</taxon>
        <taxon>Aquaspirillaceae</taxon>
        <taxon>Laribacter</taxon>
    </lineage>
</organism>